<reference evidence="2 3" key="1">
    <citation type="journal article" date="2023" name="IMA Fungus">
        <title>Comparative genomic study of the Penicillium genus elucidates a diverse pangenome and 15 lateral gene transfer events.</title>
        <authorList>
            <person name="Petersen C."/>
            <person name="Sorensen T."/>
            <person name="Nielsen M.R."/>
            <person name="Sondergaard T.E."/>
            <person name="Sorensen J.L."/>
            <person name="Fitzpatrick D.A."/>
            <person name="Frisvad J.C."/>
            <person name="Nielsen K.L."/>
        </authorList>
    </citation>
    <scope>NUCLEOTIDE SEQUENCE [LARGE SCALE GENOMIC DNA]</scope>
    <source>
        <strain evidence="2 3">IBT 29057</strain>
    </source>
</reference>
<protein>
    <submittedName>
        <fullName evidence="2">Uncharacterized protein</fullName>
    </submittedName>
</protein>
<proteinExistence type="predicted"/>
<name>A0AAD6E496_9EURO</name>
<gene>
    <name evidence="2" type="ORF">N7450_000882</name>
</gene>
<evidence type="ECO:0000256" key="1">
    <source>
        <dbReference type="SAM" id="MobiDB-lite"/>
    </source>
</evidence>
<sequence length="100" mass="11602">MMGGDPNGFWADNVPQARAEWRENPSSDPKSHFHPIQDTRSIWSAIMKGIKEGKARHGYEAFVTFQLASPWISDPPTPFSWGRNLWYSFYGRRPIRPRKP</sequence>
<dbReference type="EMBL" id="JAQJAC010000001">
    <property type="protein sequence ID" value="KAJ5599815.1"/>
    <property type="molecule type" value="Genomic_DNA"/>
</dbReference>
<keyword evidence="3" id="KW-1185">Reference proteome</keyword>
<evidence type="ECO:0000313" key="3">
    <source>
        <dbReference type="Proteomes" id="UP001216150"/>
    </source>
</evidence>
<evidence type="ECO:0000313" key="2">
    <source>
        <dbReference type="EMBL" id="KAJ5599815.1"/>
    </source>
</evidence>
<feature type="region of interest" description="Disordered" evidence="1">
    <location>
        <begin position="1"/>
        <end position="36"/>
    </location>
</feature>
<dbReference type="AlphaFoldDB" id="A0AAD6E496"/>
<feature type="compositionally biased region" description="Basic and acidic residues" evidence="1">
    <location>
        <begin position="19"/>
        <end position="36"/>
    </location>
</feature>
<organism evidence="2 3">
    <name type="scientific">Penicillium hetheringtonii</name>
    <dbReference type="NCBI Taxonomy" id="911720"/>
    <lineage>
        <taxon>Eukaryota</taxon>
        <taxon>Fungi</taxon>
        <taxon>Dikarya</taxon>
        <taxon>Ascomycota</taxon>
        <taxon>Pezizomycotina</taxon>
        <taxon>Eurotiomycetes</taxon>
        <taxon>Eurotiomycetidae</taxon>
        <taxon>Eurotiales</taxon>
        <taxon>Aspergillaceae</taxon>
        <taxon>Penicillium</taxon>
    </lineage>
</organism>
<accession>A0AAD6E496</accession>
<comment type="caution">
    <text evidence="2">The sequence shown here is derived from an EMBL/GenBank/DDBJ whole genome shotgun (WGS) entry which is preliminary data.</text>
</comment>
<dbReference type="Proteomes" id="UP001216150">
    <property type="component" value="Unassembled WGS sequence"/>
</dbReference>